<evidence type="ECO:0008006" key="3">
    <source>
        <dbReference type="Google" id="ProtNLM"/>
    </source>
</evidence>
<evidence type="ECO:0000313" key="1">
    <source>
        <dbReference type="EMBL" id="RDW18152.1"/>
    </source>
</evidence>
<dbReference type="EMBL" id="PIOC01000017">
    <property type="protein sequence ID" value="RDW18152.1"/>
    <property type="molecule type" value="Genomic_DNA"/>
</dbReference>
<gene>
    <name evidence="1" type="ORF">CWR48_11225</name>
</gene>
<proteinExistence type="predicted"/>
<dbReference type="RefSeq" id="WP_115773333.1">
    <property type="nucleotide sequence ID" value="NZ_PIOC01000017.1"/>
</dbReference>
<dbReference type="OrthoDB" id="2721147at2"/>
<reference evidence="2" key="1">
    <citation type="submission" date="2017-11" db="EMBL/GenBank/DDBJ databases">
        <authorList>
            <person name="Zhu W."/>
        </authorList>
    </citation>
    <scope>NUCLEOTIDE SEQUENCE [LARGE SCALE GENOMIC DNA]</scope>
    <source>
        <strain evidence="2">CAU 1183</strain>
    </source>
</reference>
<organism evidence="1 2">
    <name type="scientific">Oceanobacillus arenosus</name>
    <dbReference type="NCBI Taxonomy" id="1229153"/>
    <lineage>
        <taxon>Bacteria</taxon>
        <taxon>Bacillati</taxon>
        <taxon>Bacillota</taxon>
        <taxon>Bacilli</taxon>
        <taxon>Bacillales</taxon>
        <taxon>Bacillaceae</taxon>
        <taxon>Oceanobacillus</taxon>
    </lineage>
</organism>
<name>A0A3D8PR11_9BACI</name>
<accession>A0A3D8PR11</accession>
<comment type="caution">
    <text evidence="1">The sequence shown here is derived from an EMBL/GenBank/DDBJ whole genome shotgun (WGS) entry which is preliminary data.</text>
</comment>
<dbReference type="Proteomes" id="UP000257143">
    <property type="component" value="Unassembled WGS sequence"/>
</dbReference>
<evidence type="ECO:0000313" key="2">
    <source>
        <dbReference type="Proteomes" id="UP000257143"/>
    </source>
</evidence>
<protein>
    <recommendedName>
        <fullName evidence="3">Flagellar protein</fullName>
    </recommendedName>
</protein>
<keyword evidence="2" id="KW-1185">Reference proteome</keyword>
<dbReference type="AlphaFoldDB" id="A0A3D8PR11"/>
<sequence>MEDFVRNCRLCELPMNSSPFSMCPTCLNDNNNVQNFIYKNPLVSIEEIAQFTSVPIEKVAKLVDLGHSYKRNIEDVTY</sequence>